<dbReference type="STRING" id="41067.A0A2I2FQ36"/>
<evidence type="ECO:0000256" key="5">
    <source>
        <dbReference type="ARBA" id="ARBA00022777"/>
    </source>
</evidence>
<dbReference type="GO" id="GO:0005524">
    <property type="term" value="F:ATP binding"/>
    <property type="evidence" value="ECO:0007669"/>
    <property type="project" value="UniProtKB-UniRule"/>
</dbReference>
<dbReference type="OrthoDB" id="5979581at2759"/>
<keyword evidence="5 12" id="KW-0418">Kinase</keyword>
<evidence type="ECO:0000256" key="2">
    <source>
        <dbReference type="ARBA" id="ARBA00022527"/>
    </source>
</evidence>
<dbReference type="InterPro" id="IPR017441">
    <property type="entry name" value="Protein_kinase_ATP_BS"/>
</dbReference>
<dbReference type="InterPro" id="IPR051334">
    <property type="entry name" value="SRPK"/>
</dbReference>
<dbReference type="PANTHER" id="PTHR47634:SF9">
    <property type="entry name" value="PROTEIN KINASE DOMAIN-CONTAINING PROTEIN-RELATED"/>
    <property type="match status" value="1"/>
</dbReference>
<dbReference type="Gene3D" id="3.30.200.20">
    <property type="entry name" value="Phosphorylase Kinase, domain 1"/>
    <property type="match status" value="1"/>
</dbReference>
<feature type="compositionally biased region" description="Basic and acidic residues" evidence="10">
    <location>
        <begin position="60"/>
        <end position="76"/>
    </location>
</feature>
<dbReference type="Pfam" id="PF00069">
    <property type="entry name" value="Pkinase"/>
    <property type="match status" value="1"/>
</dbReference>
<evidence type="ECO:0000256" key="10">
    <source>
        <dbReference type="SAM" id="MobiDB-lite"/>
    </source>
</evidence>
<evidence type="ECO:0000259" key="11">
    <source>
        <dbReference type="PROSITE" id="PS50011"/>
    </source>
</evidence>
<keyword evidence="13" id="KW-1185">Reference proteome</keyword>
<dbReference type="SUPFAM" id="SSF56112">
    <property type="entry name" value="Protein kinase-like (PK-like)"/>
    <property type="match status" value="1"/>
</dbReference>
<dbReference type="InterPro" id="IPR011009">
    <property type="entry name" value="Kinase-like_dom_sf"/>
</dbReference>
<keyword evidence="6 9" id="KW-0067">ATP-binding</keyword>
<evidence type="ECO:0000256" key="7">
    <source>
        <dbReference type="ARBA" id="ARBA00047899"/>
    </source>
</evidence>
<dbReference type="PROSITE" id="PS00107">
    <property type="entry name" value="PROTEIN_KINASE_ATP"/>
    <property type="match status" value="1"/>
</dbReference>
<dbReference type="GeneID" id="36524264"/>
<organism evidence="12 13">
    <name type="scientific">Aspergillus candidus</name>
    <dbReference type="NCBI Taxonomy" id="41067"/>
    <lineage>
        <taxon>Eukaryota</taxon>
        <taxon>Fungi</taxon>
        <taxon>Dikarya</taxon>
        <taxon>Ascomycota</taxon>
        <taxon>Pezizomycotina</taxon>
        <taxon>Eurotiomycetes</taxon>
        <taxon>Eurotiomycetidae</taxon>
        <taxon>Eurotiales</taxon>
        <taxon>Aspergillaceae</taxon>
        <taxon>Aspergillus</taxon>
        <taxon>Aspergillus subgen. Circumdati</taxon>
    </lineage>
</organism>
<evidence type="ECO:0000256" key="9">
    <source>
        <dbReference type="PROSITE-ProRule" id="PRU10141"/>
    </source>
</evidence>
<keyword evidence="2" id="KW-0723">Serine/threonine-protein kinase</keyword>
<dbReference type="InterPro" id="IPR000719">
    <property type="entry name" value="Prot_kinase_dom"/>
</dbReference>
<evidence type="ECO:0000256" key="6">
    <source>
        <dbReference type="ARBA" id="ARBA00022840"/>
    </source>
</evidence>
<feature type="binding site" evidence="9">
    <location>
        <position position="149"/>
    </location>
    <ligand>
        <name>ATP</name>
        <dbReference type="ChEBI" id="CHEBI:30616"/>
    </ligand>
</feature>
<dbReference type="Gene3D" id="1.10.510.10">
    <property type="entry name" value="Transferase(Phosphotransferase) domain 1"/>
    <property type="match status" value="1"/>
</dbReference>
<dbReference type="GO" id="GO:0000245">
    <property type="term" value="P:spliceosomal complex assembly"/>
    <property type="evidence" value="ECO:0007669"/>
    <property type="project" value="TreeGrafter"/>
</dbReference>
<reference evidence="12 13" key="1">
    <citation type="submission" date="2017-12" db="EMBL/GenBank/DDBJ databases">
        <authorList>
            <consortium name="DOE Joint Genome Institute"/>
            <person name="Haridas S."/>
            <person name="Kjaerbolling I."/>
            <person name="Vesth T.C."/>
            <person name="Frisvad J.C."/>
            <person name="Nybo J.L."/>
            <person name="Theobald S."/>
            <person name="Kuo A."/>
            <person name="Bowyer P."/>
            <person name="Matsuda Y."/>
            <person name="Mondo S."/>
            <person name="Lyhne E.K."/>
            <person name="Kogle M.E."/>
            <person name="Clum A."/>
            <person name="Lipzen A."/>
            <person name="Salamov A."/>
            <person name="Ngan C.Y."/>
            <person name="Daum C."/>
            <person name="Chiniquy J."/>
            <person name="Barry K."/>
            <person name="LaButti K."/>
            <person name="Simmons B.A."/>
            <person name="Magnuson J.K."/>
            <person name="Mortensen U.H."/>
            <person name="Larsen T.O."/>
            <person name="Grigoriev I.V."/>
            <person name="Baker S.E."/>
            <person name="Andersen M.R."/>
            <person name="Nordberg H.P."/>
            <person name="Cantor M.N."/>
            <person name="Hua S.X."/>
        </authorList>
    </citation>
    <scope>NUCLEOTIDE SEQUENCE [LARGE SCALE GENOMIC DNA]</scope>
    <source>
        <strain evidence="12 13">CBS 102.13</strain>
    </source>
</reference>
<dbReference type="GO" id="GO:0004674">
    <property type="term" value="F:protein serine/threonine kinase activity"/>
    <property type="evidence" value="ECO:0007669"/>
    <property type="project" value="UniProtKB-KW"/>
</dbReference>
<evidence type="ECO:0000256" key="3">
    <source>
        <dbReference type="ARBA" id="ARBA00022679"/>
    </source>
</evidence>
<accession>A0A2I2FQ36</accession>
<comment type="catalytic activity">
    <reaction evidence="8">
        <text>L-seryl-[protein] + ATP = O-phospho-L-seryl-[protein] + ADP + H(+)</text>
        <dbReference type="Rhea" id="RHEA:17989"/>
        <dbReference type="Rhea" id="RHEA-COMP:9863"/>
        <dbReference type="Rhea" id="RHEA-COMP:11604"/>
        <dbReference type="ChEBI" id="CHEBI:15378"/>
        <dbReference type="ChEBI" id="CHEBI:29999"/>
        <dbReference type="ChEBI" id="CHEBI:30616"/>
        <dbReference type="ChEBI" id="CHEBI:83421"/>
        <dbReference type="ChEBI" id="CHEBI:456216"/>
        <dbReference type="EC" id="2.7.11.1"/>
    </reaction>
</comment>
<evidence type="ECO:0000313" key="12">
    <source>
        <dbReference type="EMBL" id="PLB42726.1"/>
    </source>
</evidence>
<feature type="domain" description="Protein kinase" evidence="11">
    <location>
        <begin position="120"/>
        <end position="485"/>
    </location>
</feature>
<dbReference type="PROSITE" id="PS50011">
    <property type="entry name" value="PROTEIN_KINASE_DOM"/>
    <property type="match status" value="1"/>
</dbReference>
<dbReference type="GO" id="GO:0050684">
    <property type="term" value="P:regulation of mRNA processing"/>
    <property type="evidence" value="ECO:0007669"/>
    <property type="project" value="TreeGrafter"/>
</dbReference>
<proteinExistence type="predicted"/>
<dbReference type="RefSeq" id="XP_024676738.1">
    <property type="nucleotide sequence ID" value="XM_024817104.1"/>
</dbReference>
<dbReference type="EC" id="2.7.11.1" evidence="1"/>
<evidence type="ECO:0000313" key="13">
    <source>
        <dbReference type="Proteomes" id="UP000234585"/>
    </source>
</evidence>
<comment type="catalytic activity">
    <reaction evidence="7">
        <text>L-threonyl-[protein] + ATP = O-phospho-L-threonyl-[protein] + ADP + H(+)</text>
        <dbReference type="Rhea" id="RHEA:46608"/>
        <dbReference type="Rhea" id="RHEA-COMP:11060"/>
        <dbReference type="Rhea" id="RHEA-COMP:11605"/>
        <dbReference type="ChEBI" id="CHEBI:15378"/>
        <dbReference type="ChEBI" id="CHEBI:30013"/>
        <dbReference type="ChEBI" id="CHEBI:30616"/>
        <dbReference type="ChEBI" id="CHEBI:61977"/>
        <dbReference type="ChEBI" id="CHEBI:456216"/>
        <dbReference type="EC" id="2.7.11.1"/>
    </reaction>
</comment>
<name>A0A2I2FQ36_ASPCN</name>
<feature type="region of interest" description="Disordered" evidence="10">
    <location>
        <begin position="44"/>
        <end position="84"/>
    </location>
</feature>
<evidence type="ECO:0000256" key="8">
    <source>
        <dbReference type="ARBA" id="ARBA00048679"/>
    </source>
</evidence>
<keyword evidence="4 9" id="KW-0547">Nucleotide-binding</keyword>
<protein>
    <recommendedName>
        <fullName evidence="1">non-specific serine/threonine protein kinase</fullName>
        <ecNumber evidence="1">2.7.11.1</ecNumber>
    </recommendedName>
</protein>
<dbReference type="EMBL" id="KZ559117">
    <property type="protein sequence ID" value="PLB42726.1"/>
    <property type="molecule type" value="Genomic_DNA"/>
</dbReference>
<evidence type="ECO:0000256" key="1">
    <source>
        <dbReference type="ARBA" id="ARBA00012513"/>
    </source>
</evidence>
<dbReference type="Proteomes" id="UP000234585">
    <property type="component" value="Unassembled WGS sequence"/>
</dbReference>
<dbReference type="GO" id="GO:0005634">
    <property type="term" value="C:nucleus"/>
    <property type="evidence" value="ECO:0007669"/>
    <property type="project" value="TreeGrafter"/>
</dbReference>
<evidence type="ECO:0000256" key="4">
    <source>
        <dbReference type="ARBA" id="ARBA00022741"/>
    </source>
</evidence>
<gene>
    <name evidence="12" type="ORF">BDW47DRAFT_130435</name>
</gene>
<dbReference type="GO" id="GO:0005737">
    <property type="term" value="C:cytoplasm"/>
    <property type="evidence" value="ECO:0007669"/>
    <property type="project" value="TreeGrafter"/>
</dbReference>
<keyword evidence="3" id="KW-0808">Transferase</keyword>
<sequence>MYSHLTVLGRLFNPCLCACRMSLLQMFGRTRNILRSYNRVHIPPGYTHSRKPRSSLSTLSRRETDRYSKDTERSKESGPSGIRPKRFQYMPIEYVEDLDRYCPGGYHPLQVKNTLNAGRYRLVDKLGHGGYSTTWLARDLQRDRYVAVKVITADASASTSEAILIHALGNVLSKPGKEIIPSILDEFWAVGPNGEHRCIVAPSARMSLFDAKEASTFRLFQPKVAQSIIAQLIRGVAFLHSEGIVHGDLHLGNILVPFTESIDHYTTLELYKKFGEPEPEAVVRLDNKPLSTHVPSHALAPGWFGICSDDLSQEEAKIILSDFGESYNPHATDRFFSKTLPWIQPPDARFSEEPLSFASEVWTLACTIWEIFGQRPFCDTFCSTADHVTAEQVQALGTLPGEWWEKWTRRLEWFSEEGELDAKYGVCRTIDMRFDYCVQEPRAEAGLEMVTEEERRAFMEMIRSMLVFRPRDRATTQQVLHSEWMRGWGQPALRGGLDGSEIKGSPAR</sequence>
<dbReference type="AlphaFoldDB" id="A0A2I2FQ36"/>
<dbReference type="SMART" id="SM00220">
    <property type="entry name" value="S_TKc"/>
    <property type="match status" value="1"/>
</dbReference>
<dbReference type="PANTHER" id="PTHR47634">
    <property type="entry name" value="PROTEIN KINASE DOMAIN-CONTAINING PROTEIN-RELATED"/>
    <property type="match status" value="1"/>
</dbReference>